<dbReference type="Gene3D" id="2.40.40.20">
    <property type="match status" value="1"/>
</dbReference>
<dbReference type="PANTHER" id="PTHR43105">
    <property type="entry name" value="RESPIRATORY NITRATE REDUCTASE"/>
    <property type="match status" value="1"/>
</dbReference>
<dbReference type="STRING" id="573064.Mefer_0156"/>
<dbReference type="PANTHER" id="PTHR43105:SF2">
    <property type="entry name" value="RESPIRATORY NITRATE REDUCTASE 2 ALPHA CHAIN"/>
    <property type="match status" value="1"/>
</dbReference>
<dbReference type="InterPro" id="IPR006657">
    <property type="entry name" value="MoPterin_dinucl-bd_dom"/>
</dbReference>
<dbReference type="AlphaFoldDB" id="C7P616"/>
<dbReference type="InterPro" id="IPR041717">
    <property type="entry name" value="FmdC/FwdD_MopB-bd"/>
</dbReference>
<gene>
    <name evidence="2" type="ordered locus">Mefer_0156</name>
</gene>
<dbReference type="SUPFAM" id="SSF50692">
    <property type="entry name" value="ADC-like"/>
    <property type="match status" value="1"/>
</dbReference>
<evidence type="ECO:0000259" key="1">
    <source>
        <dbReference type="Pfam" id="PF01568"/>
    </source>
</evidence>
<dbReference type="PIRSF" id="PIRSF015873">
    <property type="entry name" value="FwdD"/>
    <property type="match status" value="1"/>
</dbReference>
<dbReference type="EMBL" id="CP001696">
    <property type="protein sequence ID" value="ACV23998.1"/>
    <property type="molecule type" value="Genomic_DNA"/>
</dbReference>
<accession>C7P616</accession>
<evidence type="ECO:0000313" key="3">
    <source>
        <dbReference type="Proteomes" id="UP000001495"/>
    </source>
</evidence>
<dbReference type="NCBIfam" id="NF042908">
    <property type="entry name" value="FMD_DH_FwdD"/>
    <property type="match status" value="1"/>
</dbReference>
<dbReference type="GO" id="GO:0016491">
    <property type="term" value="F:oxidoreductase activity"/>
    <property type="evidence" value="ECO:0007669"/>
    <property type="project" value="InterPro"/>
</dbReference>
<name>C7P616_METFA</name>
<keyword evidence="3" id="KW-1185">Reference proteome</keyword>
<evidence type="ECO:0000313" key="2">
    <source>
        <dbReference type="EMBL" id="ACV23998.1"/>
    </source>
</evidence>
<dbReference type="HOGENOM" id="CLU_123704_1_0_2"/>
<dbReference type="InterPro" id="IPR012040">
    <property type="entry name" value="Formylmethanofuran_DH_dsu"/>
</dbReference>
<dbReference type="GO" id="GO:0043546">
    <property type="term" value="F:molybdopterin cofactor binding"/>
    <property type="evidence" value="ECO:0007669"/>
    <property type="project" value="InterPro"/>
</dbReference>
<reference evidence="2" key="1">
    <citation type="submission" date="2009-08" db="EMBL/GenBank/DDBJ databases">
        <title>Complete sequence of chromosome of Methanocaldococcus fervens AG86.</title>
        <authorList>
            <consortium name="US DOE Joint Genome Institute"/>
            <person name="Lucas S."/>
            <person name="Copeland A."/>
            <person name="Lapidus A."/>
            <person name="Glavina del Rio T."/>
            <person name="Tice H."/>
            <person name="Bruce D."/>
            <person name="Goodwin L."/>
            <person name="Pitluck S."/>
            <person name="Chertkov O."/>
            <person name="Detter J.C."/>
            <person name="Han C."/>
            <person name="Tapia R."/>
            <person name="Larimer F."/>
            <person name="Land M."/>
            <person name="Hauser L."/>
            <person name="Kyrpides N."/>
            <person name="Ovchinnikova G."/>
            <person name="Lupa-Sieprawska M."/>
            <person name="Whitman W.B."/>
        </authorList>
    </citation>
    <scope>NUCLEOTIDE SEQUENCE [LARGE SCALE GENOMIC DNA]</scope>
    <source>
        <strain evidence="2">AG86</strain>
    </source>
</reference>
<protein>
    <submittedName>
        <fullName evidence="2">Molydopterin dinucleotide-binding region</fullName>
    </submittedName>
</protein>
<proteinExistence type="predicted"/>
<dbReference type="InterPro" id="IPR053637">
    <property type="entry name" value="Archaeal_lipid_biosynth_FwdD"/>
</dbReference>
<sequence>MMKFILNTGRTIWQGEAIEAGKNLDLYVKAAGVAYINEEDMEKLGVKEGDKVKVKSEYGEVVVYVKKATERMPEGMIYIPMGPWANSVVKPDTHSTGMPTFKGYPGFYVEVEKTDEEFLDMRALMRKKYIESVE</sequence>
<organism evidence="2 3">
    <name type="scientific">Methanocaldococcus fervens (strain DSM 4213 / JCM 15782 / AG86)</name>
    <name type="common">Methanococcus fervens</name>
    <dbReference type="NCBI Taxonomy" id="573064"/>
    <lineage>
        <taxon>Archaea</taxon>
        <taxon>Methanobacteriati</taxon>
        <taxon>Methanobacteriota</taxon>
        <taxon>Methanomada group</taxon>
        <taxon>Methanococci</taxon>
        <taxon>Methanococcales</taxon>
        <taxon>Methanocaldococcaceae</taxon>
        <taxon>Methanocaldococcus</taxon>
    </lineage>
</organism>
<dbReference type="InterPro" id="IPR009010">
    <property type="entry name" value="Asp_de-COase-like_dom_sf"/>
</dbReference>
<feature type="domain" description="Molybdopterin dinucleotide-binding" evidence="1">
    <location>
        <begin position="4"/>
        <end position="103"/>
    </location>
</feature>
<dbReference type="Proteomes" id="UP000001495">
    <property type="component" value="Chromosome"/>
</dbReference>
<dbReference type="Pfam" id="PF01568">
    <property type="entry name" value="Molydop_binding"/>
    <property type="match status" value="1"/>
</dbReference>
<dbReference type="KEGG" id="mfe:Mefer_0156"/>
<dbReference type="InterPro" id="IPR050123">
    <property type="entry name" value="Prok_molybdopt-oxidoreductase"/>
</dbReference>
<dbReference type="GO" id="GO:0016020">
    <property type="term" value="C:membrane"/>
    <property type="evidence" value="ECO:0007669"/>
    <property type="project" value="TreeGrafter"/>
</dbReference>
<dbReference type="eggNOG" id="arCOG02674">
    <property type="taxonomic scope" value="Archaea"/>
</dbReference>
<dbReference type="CDD" id="cd02789">
    <property type="entry name" value="MopB_CT_FmdC-FwdD"/>
    <property type="match status" value="1"/>
</dbReference>